<dbReference type="RefSeq" id="WP_123672917.1">
    <property type="nucleotide sequence ID" value="NZ_DBEYPL010000170.1"/>
</dbReference>
<protein>
    <submittedName>
        <fullName evidence="1">Uncharacterized protein</fullName>
    </submittedName>
</protein>
<accession>A0A7K0I8X3</accession>
<organism evidence="1 2">
    <name type="scientific">Gordonibacter urolithinfaciens</name>
    <dbReference type="NCBI Taxonomy" id="1335613"/>
    <lineage>
        <taxon>Bacteria</taxon>
        <taxon>Bacillati</taxon>
        <taxon>Actinomycetota</taxon>
        <taxon>Coriobacteriia</taxon>
        <taxon>Eggerthellales</taxon>
        <taxon>Eggerthellaceae</taxon>
        <taxon>Gordonibacter</taxon>
    </lineage>
</organism>
<gene>
    <name evidence="1" type="ORF">GKG38_02695</name>
</gene>
<name>A0A7K0I8X3_9ACTN</name>
<dbReference type="Proteomes" id="UP000462865">
    <property type="component" value="Unassembled WGS sequence"/>
</dbReference>
<reference evidence="1 2" key="1">
    <citation type="journal article" date="2019" name="Nat. Med.">
        <title>A library of human gut bacterial isolates paired with longitudinal multiomics data enables mechanistic microbiome research.</title>
        <authorList>
            <person name="Poyet M."/>
            <person name="Groussin M."/>
            <person name="Gibbons S.M."/>
            <person name="Avila-Pacheco J."/>
            <person name="Jiang X."/>
            <person name="Kearney S.M."/>
            <person name="Perrotta A.R."/>
            <person name="Berdy B."/>
            <person name="Zhao S."/>
            <person name="Lieberman T.D."/>
            <person name="Swanson P.K."/>
            <person name="Smith M."/>
            <person name="Roesemann S."/>
            <person name="Alexander J.E."/>
            <person name="Rich S.A."/>
            <person name="Livny J."/>
            <person name="Vlamakis H."/>
            <person name="Clish C."/>
            <person name="Bullock K."/>
            <person name="Deik A."/>
            <person name="Scott J."/>
            <person name="Pierce K.A."/>
            <person name="Xavier R.J."/>
            <person name="Alm E.J."/>
        </authorList>
    </citation>
    <scope>NUCLEOTIDE SEQUENCE [LARGE SCALE GENOMIC DNA]</scope>
    <source>
        <strain evidence="1 2">BIOML-A1</strain>
    </source>
</reference>
<sequence length="201" mass="22073">MSRGTSVHSHLEDETGASIVIALVFFLICAVIGSVVLTAASVQAKAVQTHREMQQAEFTVGSAAGFIGSQLKYPLTAVYDDSDNLLRLAPVSGETNDAPFFYVFWQAYGEKIAETYRNHAYFEVESLKVQQSEVGTVFGRIVVTGNLDFEIDLSLEEDMSASSPYNMHVYIQSIPTFDIKGELKAVEYESPVITKAEGAKR</sequence>
<comment type="caution">
    <text evidence="1">The sequence shown here is derived from an EMBL/GenBank/DDBJ whole genome shotgun (WGS) entry which is preliminary data.</text>
</comment>
<evidence type="ECO:0000313" key="1">
    <source>
        <dbReference type="EMBL" id="MSA93988.1"/>
    </source>
</evidence>
<dbReference type="AlphaFoldDB" id="A0A7K0I8X3"/>
<proteinExistence type="predicted"/>
<dbReference type="EMBL" id="WKZA01000006">
    <property type="protein sequence ID" value="MSA93988.1"/>
    <property type="molecule type" value="Genomic_DNA"/>
</dbReference>
<evidence type="ECO:0000313" key="2">
    <source>
        <dbReference type="Proteomes" id="UP000462865"/>
    </source>
</evidence>